<dbReference type="InterPro" id="IPR051048">
    <property type="entry name" value="Peptidase_S8/S53_subtilisin"/>
</dbReference>
<dbReference type="PROSITE" id="PS00138">
    <property type="entry name" value="SUBTILASE_SER"/>
    <property type="match status" value="1"/>
</dbReference>
<evidence type="ECO:0000313" key="8">
    <source>
        <dbReference type="EMBL" id="QTE00898.1"/>
    </source>
</evidence>
<comment type="similarity">
    <text evidence="1 5">Belongs to the peptidase S8 family.</text>
</comment>
<name>A0ABX7TVZ2_STRCY</name>
<organism evidence="8 9">
    <name type="scientific">Streptomyces cyanogenus</name>
    <dbReference type="NCBI Taxonomy" id="80860"/>
    <lineage>
        <taxon>Bacteria</taxon>
        <taxon>Bacillati</taxon>
        <taxon>Actinomycetota</taxon>
        <taxon>Actinomycetes</taxon>
        <taxon>Kitasatosporales</taxon>
        <taxon>Streptomycetaceae</taxon>
        <taxon>Streptomyces</taxon>
    </lineage>
</organism>
<dbReference type="EMBL" id="CP071839">
    <property type="protein sequence ID" value="QTE00898.1"/>
    <property type="molecule type" value="Genomic_DNA"/>
</dbReference>
<keyword evidence="2" id="KW-0645">Protease</keyword>
<evidence type="ECO:0000259" key="7">
    <source>
        <dbReference type="Pfam" id="PF00082"/>
    </source>
</evidence>
<proteinExistence type="inferred from homology"/>
<dbReference type="PANTHER" id="PTHR43399:SF4">
    <property type="entry name" value="CELL WALL-ASSOCIATED PROTEASE"/>
    <property type="match status" value="1"/>
</dbReference>
<evidence type="ECO:0000313" key="9">
    <source>
        <dbReference type="Proteomes" id="UP000663908"/>
    </source>
</evidence>
<feature type="compositionally biased region" description="Basic residues" evidence="6">
    <location>
        <begin position="81"/>
        <end position="101"/>
    </location>
</feature>
<feature type="domain" description="Peptidase S8/S53" evidence="7">
    <location>
        <begin position="3"/>
        <end position="83"/>
    </location>
</feature>
<evidence type="ECO:0000256" key="2">
    <source>
        <dbReference type="ARBA" id="ARBA00022670"/>
    </source>
</evidence>
<dbReference type="PANTHER" id="PTHR43399">
    <property type="entry name" value="SUBTILISIN-RELATED"/>
    <property type="match status" value="1"/>
</dbReference>
<evidence type="ECO:0000256" key="4">
    <source>
        <dbReference type="ARBA" id="ARBA00022825"/>
    </source>
</evidence>
<evidence type="ECO:0000256" key="1">
    <source>
        <dbReference type="ARBA" id="ARBA00011073"/>
    </source>
</evidence>
<evidence type="ECO:0000256" key="5">
    <source>
        <dbReference type="PROSITE-ProRule" id="PRU01240"/>
    </source>
</evidence>
<dbReference type="Pfam" id="PF00082">
    <property type="entry name" value="Peptidase_S8"/>
    <property type="match status" value="1"/>
</dbReference>
<comment type="caution">
    <text evidence="5">Lacks conserved residue(s) required for the propagation of feature annotation.</text>
</comment>
<keyword evidence="4" id="KW-0720">Serine protease</keyword>
<evidence type="ECO:0000256" key="3">
    <source>
        <dbReference type="ARBA" id="ARBA00022801"/>
    </source>
</evidence>
<dbReference type="InterPro" id="IPR000209">
    <property type="entry name" value="Peptidase_S8/S53_dom"/>
</dbReference>
<sequence>MPSAIAVGSTTDDDQLSAFTNRGPLPDLLAPGTSIISSVPGGGCASESGTSMSAPHVAGSLAILRQAFPNESLANLESRLKKSGKTIRGPRRRRPRGDHRR</sequence>
<dbReference type="Proteomes" id="UP000663908">
    <property type="component" value="Chromosome"/>
</dbReference>
<feature type="region of interest" description="Disordered" evidence="6">
    <location>
        <begin position="1"/>
        <end position="24"/>
    </location>
</feature>
<dbReference type="PROSITE" id="PS51892">
    <property type="entry name" value="SUBTILASE"/>
    <property type="match status" value="1"/>
</dbReference>
<keyword evidence="3 8" id="KW-0378">Hydrolase</keyword>
<dbReference type="SUPFAM" id="SSF52743">
    <property type="entry name" value="Subtilisin-like"/>
    <property type="match status" value="1"/>
</dbReference>
<evidence type="ECO:0000256" key="6">
    <source>
        <dbReference type="SAM" id="MobiDB-lite"/>
    </source>
</evidence>
<dbReference type="InterPro" id="IPR023828">
    <property type="entry name" value="Peptidase_S8_Ser-AS"/>
</dbReference>
<protein>
    <submittedName>
        <fullName evidence="8">Subtilisin</fullName>
        <ecNumber evidence="8">3.4.21.62</ecNumber>
    </submittedName>
</protein>
<feature type="region of interest" description="Disordered" evidence="6">
    <location>
        <begin position="77"/>
        <end position="101"/>
    </location>
</feature>
<dbReference type="Gene3D" id="3.40.50.200">
    <property type="entry name" value="Peptidase S8/S53 domain"/>
    <property type="match status" value="1"/>
</dbReference>
<keyword evidence="9" id="KW-1185">Reference proteome</keyword>
<gene>
    <name evidence="8" type="primary">apr2</name>
    <name evidence="8" type="ORF">S1361_26440</name>
</gene>
<dbReference type="GO" id="GO:0004252">
    <property type="term" value="F:serine-type endopeptidase activity"/>
    <property type="evidence" value="ECO:0007669"/>
    <property type="project" value="UniProtKB-EC"/>
</dbReference>
<dbReference type="EC" id="3.4.21.62" evidence="8"/>
<reference evidence="8 9" key="1">
    <citation type="submission" date="2021-03" db="EMBL/GenBank/DDBJ databases">
        <title>Complete genome sequence of Streptomyces cyanogenus S136, producer of anticancer angucycline landomycin A.</title>
        <authorList>
            <person name="Hrab P."/>
            <person name="Ruckert C."/>
            <person name="Busche T."/>
            <person name="Ostash I."/>
            <person name="Kalinowski J."/>
            <person name="Fedorenko V."/>
            <person name="Yushchuk O."/>
            <person name="Ostash B."/>
        </authorList>
    </citation>
    <scope>NUCLEOTIDE SEQUENCE [LARGE SCALE GENOMIC DNA]</scope>
    <source>
        <strain evidence="8 9">S136</strain>
    </source>
</reference>
<dbReference type="InterPro" id="IPR036852">
    <property type="entry name" value="Peptidase_S8/S53_dom_sf"/>
</dbReference>
<accession>A0ABX7TVZ2</accession>